<dbReference type="InterPro" id="IPR032675">
    <property type="entry name" value="LRR_dom_sf"/>
</dbReference>
<keyword evidence="4" id="KW-1185">Reference proteome</keyword>
<dbReference type="EMBL" id="JANJYJ010000006">
    <property type="protein sequence ID" value="KAK3206080.1"/>
    <property type="molecule type" value="Genomic_DNA"/>
</dbReference>
<accession>A0AAE0E3D5</accession>
<dbReference type="SUPFAM" id="SSF52047">
    <property type="entry name" value="RNI-like"/>
    <property type="match status" value="1"/>
</dbReference>
<reference evidence="3" key="1">
    <citation type="journal article" date="2023" name="Plant J.">
        <title>Genome sequences and population genomics provide insights into the demographic history, inbreeding, and mutation load of two 'living fossil' tree species of Dipteronia.</title>
        <authorList>
            <person name="Feng Y."/>
            <person name="Comes H.P."/>
            <person name="Chen J."/>
            <person name="Zhu S."/>
            <person name="Lu R."/>
            <person name="Zhang X."/>
            <person name="Li P."/>
            <person name="Qiu J."/>
            <person name="Olsen K.M."/>
            <person name="Qiu Y."/>
        </authorList>
    </citation>
    <scope>NUCLEOTIDE SEQUENCE</scope>
    <source>
        <strain evidence="3">NBL</strain>
    </source>
</reference>
<sequence length="287" mass="32796">MVVAFPEVEELTLEWNLIVKEILHGKFSEYSCKLKVLEFLYVSKQSDICPCCFLYTLSNLEKLVVSGFGEETFICEGLDCKVKHVELEAPSKLNFLRLIELDGLSLVWEENSLLSKIFRNLTTLDVSQCNNLKTLVPSFVSFQNLSTLEVSDCNGLVNLLAVSVAKSLVQLSRLKIKECKVIEKIVTHDWVDETEDMIIFNQLKYLELHCLPRLTSFCSEKYVVKFPSLQQVVVEQCQNMKIFSHGALSTPRLHKLQITEADEEGNWEGDLNTTIQKMFKKMVTAIN</sequence>
<comment type="caution">
    <text evidence="3">The sequence shown here is derived from an EMBL/GenBank/DDBJ whole genome shotgun (WGS) entry which is preliminary data.</text>
</comment>
<dbReference type="InterPro" id="IPR050905">
    <property type="entry name" value="Plant_NBS-LRR"/>
</dbReference>
<dbReference type="AlphaFoldDB" id="A0AAE0E3D5"/>
<dbReference type="InterPro" id="IPR057135">
    <property type="entry name" value="At4g27190-like_LRR"/>
</dbReference>
<feature type="domain" description="Disease resistance protein At4g27190-like leucine-rich repeats" evidence="2">
    <location>
        <begin position="8"/>
        <end position="140"/>
    </location>
</feature>
<name>A0AAE0E3D5_9ROSI</name>
<feature type="domain" description="Disease resistance protein At4g27190-like leucine-rich repeats" evidence="2">
    <location>
        <begin position="141"/>
        <end position="260"/>
    </location>
</feature>
<organism evidence="3 4">
    <name type="scientific">Dipteronia sinensis</name>
    <dbReference type="NCBI Taxonomy" id="43782"/>
    <lineage>
        <taxon>Eukaryota</taxon>
        <taxon>Viridiplantae</taxon>
        <taxon>Streptophyta</taxon>
        <taxon>Embryophyta</taxon>
        <taxon>Tracheophyta</taxon>
        <taxon>Spermatophyta</taxon>
        <taxon>Magnoliopsida</taxon>
        <taxon>eudicotyledons</taxon>
        <taxon>Gunneridae</taxon>
        <taxon>Pentapetalae</taxon>
        <taxon>rosids</taxon>
        <taxon>malvids</taxon>
        <taxon>Sapindales</taxon>
        <taxon>Sapindaceae</taxon>
        <taxon>Hippocastanoideae</taxon>
        <taxon>Acereae</taxon>
        <taxon>Dipteronia</taxon>
    </lineage>
</organism>
<dbReference type="PANTHER" id="PTHR33463">
    <property type="entry name" value="NB-ARC DOMAIN-CONTAINING PROTEIN-RELATED"/>
    <property type="match status" value="1"/>
</dbReference>
<dbReference type="Proteomes" id="UP001281410">
    <property type="component" value="Unassembled WGS sequence"/>
</dbReference>
<gene>
    <name evidence="3" type="ORF">Dsin_020126</name>
</gene>
<keyword evidence="1" id="KW-0611">Plant defense</keyword>
<evidence type="ECO:0000313" key="4">
    <source>
        <dbReference type="Proteomes" id="UP001281410"/>
    </source>
</evidence>
<evidence type="ECO:0000313" key="3">
    <source>
        <dbReference type="EMBL" id="KAK3206080.1"/>
    </source>
</evidence>
<evidence type="ECO:0000259" key="2">
    <source>
        <dbReference type="Pfam" id="PF23247"/>
    </source>
</evidence>
<dbReference type="Gene3D" id="3.80.10.10">
    <property type="entry name" value="Ribonuclease Inhibitor"/>
    <property type="match status" value="1"/>
</dbReference>
<dbReference type="Pfam" id="PF23247">
    <property type="entry name" value="LRR_RPS2"/>
    <property type="match status" value="2"/>
</dbReference>
<protein>
    <recommendedName>
        <fullName evidence="2">Disease resistance protein At4g27190-like leucine-rich repeats domain-containing protein</fullName>
    </recommendedName>
</protein>
<proteinExistence type="predicted"/>
<dbReference type="PANTHER" id="PTHR33463:SF204">
    <property type="entry name" value="NB-ARC DOMAIN-CONTAINING PROTEIN"/>
    <property type="match status" value="1"/>
</dbReference>
<evidence type="ECO:0000256" key="1">
    <source>
        <dbReference type="ARBA" id="ARBA00022821"/>
    </source>
</evidence>